<gene>
    <name evidence="2" type="ORF">PQBR57_0019</name>
</gene>
<dbReference type="SUPFAM" id="SSF81901">
    <property type="entry name" value="HCP-like"/>
    <property type="match status" value="1"/>
</dbReference>
<dbReference type="PANTHER" id="PTHR11102">
    <property type="entry name" value="SEL-1-LIKE PROTEIN"/>
    <property type="match status" value="1"/>
</dbReference>
<dbReference type="InterPro" id="IPR011990">
    <property type="entry name" value="TPR-like_helical_dom_sf"/>
</dbReference>
<feature type="region of interest" description="Disordered" evidence="1">
    <location>
        <begin position="51"/>
        <end position="70"/>
    </location>
</feature>
<accession>A0A0G4E4W3</accession>
<dbReference type="AlphaFoldDB" id="A0A0G4E4W3"/>
<reference evidence="2" key="1">
    <citation type="submission" date="2014-12" db="EMBL/GenBank/DDBJ databases">
        <authorList>
            <person name="Hall J."/>
        </authorList>
    </citation>
    <scope>NUCLEOTIDE SEQUENCE [LARGE SCALE GENOMIC DNA]</scope>
    <source>
        <strain evidence="2">SBW25</strain>
        <plasmid evidence="2">pQBR57</plasmid>
    </source>
</reference>
<dbReference type="InterPro" id="IPR050767">
    <property type="entry name" value="Sel1_AlgK"/>
</dbReference>
<dbReference type="EMBL" id="LN713926">
    <property type="protein sequence ID" value="CEK41972.1"/>
    <property type="molecule type" value="Genomic_DNA"/>
</dbReference>
<evidence type="ECO:0000256" key="1">
    <source>
        <dbReference type="SAM" id="MobiDB-lite"/>
    </source>
</evidence>
<dbReference type="SMART" id="SM00671">
    <property type="entry name" value="SEL1"/>
    <property type="match status" value="2"/>
</dbReference>
<dbReference type="Gene3D" id="1.25.40.10">
    <property type="entry name" value="Tetratricopeptide repeat domain"/>
    <property type="match status" value="1"/>
</dbReference>
<name>A0A0G4E4W3_PSEFS</name>
<dbReference type="PANTHER" id="PTHR11102:SF160">
    <property type="entry name" value="ERAD-ASSOCIATED E3 UBIQUITIN-PROTEIN LIGASE COMPONENT HRD3"/>
    <property type="match status" value="1"/>
</dbReference>
<organism evidence="2">
    <name type="scientific">Pseudomonas fluorescens (strain SBW25)</name>
    <dbReference type="NCBI Taxonomy" id="216595"/>
    <lineage>
        <taxon>Bacteria</taxon>
        <taxon>Pseudomonadati</taxon>
        <taxon>Pseudomonadota</taxon>
        <taxon>Gammaproteobacteria</taxon>
        <taxon>Pseudomonadales</taxon>
        <taxon>Pseudomonadaceae</taxon>
        <taxon>Pseudomonas</taxon>
    </lineage>
</organism>
<reference evidence="2" key="2">
    <citation type="submission" date="2015-06" db="EMBL/GenBank/DDBJ databases">
        <title>Environmentally co-occuring mercury resistance plasmids are genetically and phenotypically diverse and confer variable context-dependent fitness effects.</title>
        <authorList>
            <person name="Hall J.P.J."/>
            <person name="Harrison E."/>
            <person name="Lilley A.K."/>
            <person name="Paterson S."/>
            <person name="Spiers A.J."/>
            <person name="Brockhurst M.A."/>
        </authorList>
    </citation>
    <scope>NUCLEOTIDE SEQUENCE [LARGE SCALE GENOMIC DNA]</scope>
    <source>
        <strain evidence="2">SBW25</strain>
        <plasmid evidence="2">pQBR57</plasmid>
    </source>
</reference>
<dbReference type="Pfam" id="PF08238">
    <property type="entry name" value="Sel1"/>
    <property type="match status" value="3"/>
</dbReference>
<dbReference type="PROSITE" id="PS51257">
    <property type="entry name" value="PROKAR_LIPOPROTEIN"/>
    <property type="match status" value="1"/>
</dbReference>
<evidence type="ECO:0008006" key="3">
    <source>
        <dbReference type="Google" id="ProtNLM"/>
    </source>
</evidence>
<dbReference type="RefSeq" id="WP_192963195.1">
    <property type="nucleotide sequence ID" value="NZ_LN713926.1"/>
</dbReference>
<geneLocation type="plasmid" evidence="2">
    <name>pQBR57</name>
</geneLocation>
<protein>
    <recommendedName>
        <fullName evidence="3">Sel1 repeat family protein</fullName>
    </recommendedName>
</protein>
<evidence type="ECO:0000313" key="2">
    <source>
        <dbReference type="EMBL" id="CEK41972.1"/>
    </source>
</evidence>
<sequence length="365" mass="39346">MLPRFLPLLLPIAILAGCSAPNNYDSTINPFDEPVRPKQRTTAPVLLALPTRTDHNLEEPSASPSVDSSENVVTFAAPESRLPAPTAGAVSLEVSPHALEMTDEANRLGSLGDVQGKAELLAQAGYSGSPKAFYDLARMYLDGTLPKDMPLAVKYITMAHEAGFVEATRVLGMLYIRGQGVMRDVTYGRKLLELASNTSPRAAREYGQLLTNQSMPHLDDAELGIKYLRDAANHGDRDAAVILSGVLVKAGRSEEARQVDAQADSLNLVPTPVATSGSGVKERALRGDTSAMLSYAQQIMLRKIPSSDPEFTAYCWLSVAKEMGSVEAGNELRLIGGVRTISDKKQPGRLDQCISDLHYQISGRI</sequence>
<dbReference type="InterPro" id="IPR006597">
    <property type="entry name" value="Sel1-like"/>
</dbReference>
<proteinExistence type="predicted"/>
<keyword evidence="2" id="KW-0614">Plasmid</keyword>